<dbReference type="EMBL" id="AP018227">
    <property type="protein sequence ID" value="BAY86097.1"/>
    <property type="molecule type" value="Genomic_DNA"/>
</dbReference>
<reference evidence="2 3" key="1">
    <citation type="submission" date="2017-06" db="EMBL/GenBank/DDBJ databases">
        <title>Genome sequencing of cyanobaciteial culture collection at National Institute for Environmental Studies (NIES).</title>
        <authorList>
            <person name="Hirose Y."/>
            <person name="Shimura Y."/>
            <person name="Fujisawa T."/>
            <person name="Nakamura Y."/>
            <person name="Kawachi M."/>
        </authorList>
    </citation>
    <scope>NUCLEOTIDE SEQUENCE [LARGE SCALE GENOMIC DNA]</scope>
    <source>
        <strain evidence="2 3">NIES-267</strain>
    </source>
</reference>
<dbReference type="AlphaFoldDB" id="A0A1Z4LXX8"/>
<dbReference type="Proteomes" id="UP000218418">
    <property type="component" value="Chromosome"/>
</dbReference>
<evidence type="ECO:0000256" key="1">
    <source>
        <dbReference type="SAM" id="MobiDB-lite"/>
    </source>
</evidence>
<protein>
    <submittedName>
        <fullName evidence="2">Uncharacterized protein</fullName>
    </submittedName>
</protein>
<keyword evidence="3" id="KW-1185">Reference proteome</keyword>
<feature type="region of interest" description="Disordered" evidence="1">
    <location>
        <begin position="213"/>
        <end position="243"/>
    </location>
</feature>
<organism evidence="2 3">
    <name type="scientific">Calothrix parasitica NIES-267</name>
    <dbReference type="NCBI Taxonomy" id="1973488"/>
    <lineage>
        <taxon>Bacteria</taxon>
        <taxon>Bacillati</taxon>
        <taxon>Cyanobacteriota</taxon>
        <taxon>Cyanophyceae</taxon>
        <taxon>Nostocales</taxon>
        <taxon>Calotrichaceae</taxon>
        <taxon>Calothrix</taxon>
    </lineage>
</organism>
<name>A0A1Z4LXX8_9CYAN</name>
<dbReference type="OrthoDB" id="508029at2"/>
<proteinExistence type="predicted"/>
<gene>
    <name evidence="2" type="ORF">NIES267_56030</name>
</gene>
<evidence type="ECO:0000313" key="3">
    <source>
        <dbReference type="Proteomes" id="UP000218418"/>
    </source>
</evidence>
<feature type="compositionally biased region" description="Low complexity" evidence="1">
    <location>
        <begin position="213"/>
        <end position="242"/>
    </location>
</feature>
<accession>A0A1Z4LXX8</accession>
<evidence type="ECO:0000313" key="2">
    <source>
        <dbReference type="EMBL" id="BAY86097.1"/>
    </source>
</evidence>
<sequence length="545" mass="63604">MQLLEKSTYHQVHNLDANPVKHLEKSTEEYLHSSFLLWEYKRAYSKGEYRELLNEFGWDKGSTEEKRALKLAENFQDFAYRPHALFQIPVTKLLRLCSEKYQPIIEQLSEVEEDLTCAYVDELIKDRQAQLKKERESALPSKPSIWRRNCRGERYAQFPPVYEFDEQTGLLTQKLMDNFGLIPQDILRSAIADLYQKLTDVEEPLEVVENITSDISDTNDSSTQEITQNPQQETTSTSSSQTVEDRWEELAQQLIDDVNNIGRISSDCGQLIVESCQRWEATVPQDKRWDAVSNILRHDTIALKHLSNCAYNHNPQWRETWGANLANYCNFEQELAWVDTDVRNDALVSMGFDIPATVEVKTGHLQNRKGKVIGLNGENINPILVKVEGFNHYFHWTELEVVKETARSRFYTSVEELQEEYLEEPEESDLELERTPLDKGIDALIQGDWEDIRNIFKQHPEIKEQAWNALSRRHKQRVIDITPESIKALNQAKKEGVIEEYKEIANGVYKIKLPGTLIWENRAFHEIEIYHQLRKWRENVSCSTK</sequence>